<feature type="transmembrane region" description="Helical" evidence="1">
    <location>
        <begin position="20"/>
        <end position="41"/>
    </location>
</feature>
<accession>A0A523BBR2</accession>
<evidence type="ECO:0000313" key="4">
    <source>
        <dbReference type="Proteomes" id="UP000315399"/>
    </source>
</evidence>
<dbReference type="Pfam" id="PF03703">
    <property type="entry name" value="bPH_2"/>
    <property type="match status" value="1"/>
</dbReference>
<feature type="domain" description="YdbS-like PH" evidence="2">
    <location>
        <begin position="75"/>
        <end position="163"/>
    </location>
</feature>
<dbReference type="InterPro" id="IPR005182">
    <property type="entry name" value="YdbS-like_PH"/>
</dbReference>
<evidence type="ECO:0000313" key="3">
    <source>
        <dbReference type="EMBL" id="TDA38377.1"/>
    </source>
</evidence>
<keyword evidence="1" id="KW-0472">Membrane</keyword>
<dbReference type="PANTHER" id="PTHR34473">
    <property type="entry name" value="UPF0699 TRANSMEMBRANE PROTEIN YDBS"/>
    <property type="match status" value="1"/>
</dbReference>
<sequence>MKISEPFQPDPKMKTLYFTYLALIIVPLFVLGLCATSYMLLINEVTVATIFAIFYFLPLIVITIFVSYWIPKYCRSIKYLLTENEVRVERGVWWKTRHAVPFSRIMSIDTIQGPLSRHFGIGTLDIYTAGYTGRAGGGSGPSVRRAEASIMFVPNFLELREEILNIVKGRSLFGTSGTLSEVLGQQILEELKEIRKLLSSRLS</sequence>
<evidence type="ECO:0000259" key="2">
    <source>
        <dbReference type="Pfam" id="PF03703"/>
    </source>
</evidence>
<dbReference type="PANTHER" id="PTHR34473:SF2">
    <property type="entry name" value="UPF0699 TRANSMEMBRANE PROTEIN YDBT"/>
    <property type="match status" value="1"/>
</dbReference>
<evidence type="ECO:0000256" key="1">
    <source>
        <dbReference type="SAM" id="Phobius"/>
    </source>
</evidence>
<organism evidence="3 4">
    <name type="scientific">Thermoproteota archaeon</name>
    <dbReference type="NCBI Taxonomy" id="2056631"/>
    <lineage>
        <taxon>Archaea</taxon>
        <taxon>Thermoproteota</taxon>
    </lineage>
</organism>
<keyword evidence="1" id="KW-1133">Transmembrane helix</keyword>
<dbReference type="EMBL" id="QNVH01000039">
    <property type="protein sequence ID" value="TDA38377.1"/>
    <property type="molecule type" value="Genomic_DNA"/>
</dbReference>
<proteinExistence type="predicted"/>
<reference evidence="3 4" key="1">
    <citation type="journal article" date="2019" name="Nat. Microbiol.">
        <title>Expanding anaerobic alkane metabolism in the domain of Archaea.</title>
        <authorList>
            <person name="Wang Y."/>
            <person name="Wegener G."/>
            <person name="Hou J."/>
            <person name="Wang F."/>
            <person name="Xiao X."/>
        </authorList>
    </citation>
    <scope>NUCLEOTIDE SEQUENCE [LARGE SCALE GENOMIC DNA]</scope>
    <source>
        <strain evidence="3">WYZ-LMO10</strain>
    </source>
</reference>
<name>A0A523BBR2_9CREN</name>
<gene>
    <name evidence="3" type="ORF">DSO08_04265</name>
</gene>
<feature type="transmembrane region" description="Helical" evidence="1">
    <location>
        <begin position="47"/>
        <end position="70"/>
    </location>
</feature>
<dbReference type="AlphaFoldDB" id="A0A523BBR2"/>
<comment type="caution">
    <text evidence="3">The sequence shown here is derived from an EMBL/GenBank/DDBJ whole genome shotgun (WGS) entry which is preliminary data.</text>
</comment>
<dbReference type="Proteomes" id="UP000315399">
    <property type="component" value="Unassembled WGS sequence"/>
</dbReference>
<protein>
    <recommendedName>
        <fullName evidence="2">YdbS-like PH domain-containing protein</fullName>
    </recommendedName>
</protein>
<keyword evidence="1" id="KW-0812">Transmembrane</keyword>